<proteinExistence type="predicted"/>
<reference evidence="1" key="1">
    <citation type="journal article" date="2015" name="Nature">
        <title>Complex archaea that bridge the gap between prokaryotes and eukaryotes.</title>
        <authorList>
            <person name="Spang A."/>
            <person name="Saw J.H."/>
            <person name="Jorgensen S.L."/>
            <person name="Zaremba-Niedzwiedzka K."/>
            <person name="Martijn J."/>
            <person name="Lind A.E."/>
            <person name="van Eijk R."/>
            <person name="Schleper C."/>
            <person name="Guy L."/>
            <person name="Ettema T.J."/>
        </authorList>
    </citation>
    <scope>NUCLEOTIDE SEQUENCE</scope>
</reference>
<evidence type="ECO:0000313" key="1">
    <source>
        <dbReference type="EMBL" id="KKN65631.1"/>
    </source>
</evidence>
<name>A0A0F9UWR3_9ZZZZ</name>
<dbReference type="EMBL" id="LAZR01000519">
    <property type="protein sequence ID" value="KKN65631.1"/>
    <property type="molecule type" value="Genomic_DNA"/>
</dbReference>
<organism evidence="1">
    <name type="scientific">marine sediment metagenome</name>
    <dbReference type="NCBI Taxonomy" id="412755"/>
    <lineage>
        <taxon>unclassified sequences</taxon>
        <taxon>metagenomes</taxon>
        <taxon>ecological metagenomes</taxon>
    </lineage>
</organism>
<comment type="caution">
    <text evidence="1">The sequence shown here is derived from an EMBL/GenBank/DDBJ whole genome shotgun (WGS) entry which is preliminary data.</text>
</comment>
<dbReference type="AlphaFoldDB" id="A0A0F9UWR3"/>
<protein>
    <submittedName>
        <fullName evidence="1">Uncharacterized protein</fullName>
    </submittedName>
</protein>
<gene>
    <name evidence="1" type="ORF">LCGC14_0479470</name>
</gene>
<accession>A0A0F9UWR3</accession>
<sequence length="68" mass="7666">MSWISVVVMDLETFDKIGVYAPIGAQSKEQVVSLFCAIFDGFAHLTGLLDWREIVLRSRHTAVALRRT</sequence>